<dbReference type="SUPFAM" id="SSF55781">
    <property type="entry name" value="GAF domain-like"/>
    <property type="match status" value="1"/>
</dbReference>
<keyword evidence="3" id="KW-1185">Reference proteome</keyword>
<dbReference type="Gene3D" id="3.30.450.20">
    <property type="entry name" value="PAS domain"/>
    <property type="match status" value="1"/>
</dbReference>
<gene>
    <name evidence="2" type="ORF">HME9304_03261</name>
</gene>
<dbReference type="InterPro" id="IPR036097">
    <property type="entry name" value="HisK_dim/P_sf"/>
</dbReference>
<dbReference type="SUPFAM" id="SSF47384">
    <property type="entry name" value="Homodimeric domain of signal transducing histidine kinase"/>
    <property type="match status" value="1"/>
</dbReference>
<dbReference type="PANTHER" id="PTHR43102:SF2">
    <property type="entry name" value="GAF DOMAIN-CONTAINING PROTEIN"/>
    <property type="match status" value="1"/>
</dbReference>
<sequence>MTKPSRLEDVNSYELFDTPAEKELDEITELASIICGTPISLITILDDKRQWFKSNKGLEVNETKIEDSFCQHTLHKPNEVLVVNNALEDKRFVDNKLVLNDPNIRFYAGAPLVTKNDNVLGTLCIIDRKPREFSEDQERALQILAKKTMDKIESLKLIKNLTTTINYNTEKLIKLTEKLPIGIFEMMILPTGAMKFSFLSEGIRKLHPKIDLKDWANDASIGFTLMHEDDIQGLQNALATAVKNEEPLYHEYRVKDDHGYHWHAIKGNPVKQGSGETIMYGYFTDVTHHFEYESALEQISFDISHVLRRPVSTMMGITDLLESEENLSQKKIKEYSGYIKSITKELDEFTRKLNKIYSKKKVRITSRKPQL</sequence>
<dbReference type="Gene3D" id="3.30.450.40">
    <property type="match status" value="1"/>
</dbReference>
<dbReference type="EMBL" id="CP030104">
    <property type="protein sequence ID" value="AWX46229.1"/>
    <property type="molecule type" value="Genomic_DNA"/>
</dbReference>
<dbReference type="GO" id="GO:0000155">
    <property type="term" value="F:phosphorelay sensor kinase activity"/>
    <property type="evidence" value="ECO:0007669"/>
    <property type="project" value="InterPro"/>
</dbReference>
<name>A0A2Z4LWU2_9FLAO</name>
<dbReference type="PANTHER" id="PTHR43102">
    <property type="entry name" value="SLR1143 PROTEIN"/>
    <property type="match status" value="1"/>
</dbReference>
<protein>
    <recommendedName>
        <fullName evidence="1">GAF domain-containing protein</fullName>
    </recommendedName>
</protein>
<dbReference type="Gene3D" id="1.10.287.130">
    <property type="match status" value="1"/>
</dbReference>
<dbReference type="AlphaFoldDB" id="A0A2Z4LWU2"/>
<dbReference type="SMART" id="SM00065">
    <property type="entry name" value="GAF"/>
    <property type="match status" value="1"/>
</dbReference>
<proteinExistence type="predicted"/>
<dbReference type="SUPFAM" id="SSF55785">
    <property type="entry name" value="PYP-like sensor domain (PAS domain)"/>
    <property type="match status" value="1"/>
</dbReference>
<dbReference type="OrthoDB" id="9811889at2"/>
<feature type="domain" description="GAF" evidence="1">
    <location>
        <begin position="19"/>
        <end position="162"/>
    </location>
</feature>
<dbReference type="Pfam" id="PF01590">
    <property type="entry name" value="GAF"/>
    <property type="match status" value="1"/>
</dbReference>
<dbReference type="InterPro" id="IPR035965">
    <property type="entry name" value="PAS-like_dom_sf"/>
</dbReference>
<evidence type="ECO:0000313" key="3">
    <source>
        <dbReference type="Proteomes" id="UP000248536"/>
    </source>
</evidence>
<dbReference type="KEGG" id="spon:HME9304_03261"/>
<dbReference type="RefSeq" id="WP_112379527.1">
    <property type="nucleotide sequence ID" value="NZ_CP030104.1"/>
</dbReference>
<evidence type="ECO:0000259" key="1">
    <source>
        <dbReference type="SMART" id="SM00065"/>
    </source>
</evidence>
<reference evidence="2 3" key="1">
    <citation type="submission" date="2018-06" db="EMBL/GenBank/DDBJ databases">
        <title>Spongiibacterium sp. HME9304 Genome sequencing and assembly.</title>
        <authorList>
            <person name="Kang H."/>
            <person name="Kim H."/>
            <person name="Joh K."/>
        </authorList>
    </citation>
    <scope>NUCLEOTIDE SEQUENCE [LARGE SCALE GENOMIC DNA]</scope>
    <source>
        <strain evidence="2 3">HME9304</strain>
    </source>
</reference>
<dbReference type="InterPro" id="IPR029016">
    <property type="entry name" value="GAF-like_dom_sf"/>
</dbReference>
<dbReference type="Proteomes" id="UP000248536">
    <property type="component" value="Chromosome"/>
</dbReference>
<dbReference type="InterPro" id="IPR003018">
    <property type="entry name" value="GAF"/>
</dbReference>
<evidence type="ECO:0000313" key="2">
    <source>
        <dbReference type="EMBL" id="AWX46229.1"/>
    </source>
</evidence>
<accession>A0A2Z4LWU2</accession>
<organism evidence="2 3">
    <name type="scientific">Flagellimonas maritima</name>
    <dbReference type="NCBI Taxonomy" id="1383885"/>
    <lineage>
        <taxon>Bacteria</taxon>
        <taxon>Pseudomonadati</taxon>
        <taxon>Bacteroidota</taxon>
        <taxon>Flavobacteriia</taxon>
        <taxon>Flavobacteriales</taxon>
        <taxon>Flavobacteriaceae</taxon>
        <taxon>Flagellimonas</taxon>
    </lineage>
</organism>